<evidence type="ECO:0000256" key="3">
    <source>
        <dbReference type="ARBA" id="ARBA00023172"/>
    </source>
</evidence>
<keyword evidence="2" id="KW-0238">DNA-binding</keyword>
<dbReference type="Gene3D" id="1.10.150.130">
    <property type="match status" value="1"/>
</dbReference>
<dbReference type="EMBL" id="LS483346">
    <property type="protein sequence ID" value="SQF36414.1"/>
    <property type="molecule type" value="Genomic_DNA"/>
</dbReference>
<dbReference type="GO" id="GO:0006310">
    <property type="term" value="P:DNA recombination"/>
    <property type="evidence" value="ECO:0007669"/>
    <property type="project" value="UniProtKB-KW"/>
</dbReference>
<gene>
    <name evidence="5" type="primary">int3</name>
    <name evidence="5" type="ORF">NCTC11085_02250</name>
</gene>
<dbReference type="GO" id="GO:0015074">
    <property type="term" value="P:DNA integration"/>
    <property type="evidence" value="ECO:0007669"/>
    <property type="project" value="InterPro"/>
</dbReference>
<dbReference type="InterPro" id="IPR002104">
    <property type="entry name" value="Integrase_catalytic"/>
</dbReference>
<evidence type="ECO:0000259" key="4">
    <source>
        <dbReference type="PROSITE" id="PS51898"/>
    </source>
</evidence>
<dbReference type="GO" id="GO:0003677">
    <property type="term" value="F:DNA binding"/>
    <property type="evidence" value="ECO:0007669"/>
    <property type="project" value="UniProtKB-KW"/>
</dbReference>
<evidence type="ECO:0000256" key="1">
    <source>
        <dbReference type="ARBA" id="ARBA00008857"/>
    </source>
</evidence>
<dbReference type="Gene3D" id="1.10.443.10">
    <property type="entry name" value="Intergrase catalytic core"/>
    <property type="match status" value="1"/>
</dbReference>
<dbReference type="Proteomes" id="UP000249623">
    <property type="component" value="Chromosome 1"/>
</dbReference>
<dbReference type="PROSITE" id="PS51898">
    <property type="entry name" value="TYR_RECOMBINASE"/>
    <property type="match status" value="1"/>
</dbReference>
<dbReference type="Pfam" id="PF00589">
    <property type="entry name" value="Phage_integrase"/>
    <property type="match status" value="1"/>
</dbReference>
<evidence type="ECO:0000256" key="2">
    <source>
        <dbReference type="ARBA" id="ARBA00023125"/>
    </source>
</evidence>
<dbReference type="PANTHER" id="PTHR30349:SF64">
    <property type="entry name" value="PROPHAGE INTEGRASE INTD-RELATED"/>
    <property type="match status" value="1"/>
</dbReference>
<dbReference type="PANTHER" id="PTHR30349">
    <property type="entry name" value="PHAGE INTEGRASE-RELATED"/>
    <property type="match status" value="1"/>
</dbReference>
<dbReference type="InterPro" id="IPR011010">
    <property type="entry name" value="DNA_brk_join_enz"/>
</dbReference>
<sequence length="383" mass="44966">MAISYRQRGKKKLWDYRVFDSKKKVIASNSGFRTKKEAQIEALAFEMKVKNGVVVDREVTLYQLWERWFELQILPLGKSESALNKHRFRGKIIQKYFQDKPVCDIRSSEYQEIINVYARTNSRDNVSRLNSEIKKVIIFAKRDKINIHDFAEGVILSGRPSPKGKKDRYIHSLKDYARLAVYLEEQLDYRKSVVPFQLYVQLKTGLRAGEVSGLSWDCVLWERQGIRTYRRYDTVRRRWTKPKTEDSIRFIPVDFKVIEILRNLKNIQEELLPFYGLENPDNVVFFDLFNGISSNNTVNKWLKNILQELNIKPLNMTSTGLRHSYCSSLLAMGIDIWAVSKLMGHKDITEITETYGHLIKEKADEENNKVRNLLSRLNEKVQS</sequence>
<dbReference type="AlphaFoldDB" id="A0A2X3V512"/>
<dbReference type="CDD" id="cd01189">
    <property type="entry name" value="INT_ICEBs1_C_like"/>
    <property type="match status" value="1"/>
</dbReference>
<protein>
    <submittedName>
        <fullName evidence="5">Putative integrase</fullName>
    </submittedName>
</protein>
<name>A0A2X3V512_STRSA</name>
<dbReference type="InterPro" id="IPR013762">
    <property type="entry name" value="Integrase-like_cat_sf"/>
</dbReference>
<accession>A0A2X3V512</accession>
<dbReference type="SUPFAM" id="SSF56349">
    <property type="entry name" value="DNA breaking-rejoining enzymes"/>
    <property type="match status" value="1"/>
</dbReference>
<dbReference type="InterPro" id="IPR050090">
    <property type="entry name" value="Tyrosine_recombinase_XerCD"/>
</dbReference>
<dbReference type="InterPro" id="IPR010998">
    <property type="entry name" value="Integrase_recombinase_N"/>
</dbReference>
<organism evidence="5 6">
    <name type="scientific">Streptococcus sanguinis</name>
    <dbReference type="NCBI Taxonomy" id="1305"/>
    <lineage>
        <taxon>Bacteria</taxon>
        <taxon>Bacillati</taxon>
        <taxon>Bacillota</taxon>
        <taxon>Bacilli</taxon>
        <taxon>Lactobacillales</taxon>
        <taxon>Streptococcaceae</taxon>
        <taxon>Streptococcus</taxon>
    </lineage>
</organism>
<dbReference type="RefSeq" id="WP_002927227.1">
    <property type="nucleotide sequence ID" value="NZ_CP071430.1"/>
</dbReference>
<keyword evidence="3" id="KW-0233">DNA recombination</keyword>
<feature type="domain" description="Tyr recombinase" evidence="4">
    <location>
        <begin position="172"/>
        <end position="368"/>
    </location>
</feature>
<proteinExistence type="inferred from homology"/>
<evidence type="ECO:0000313" key="6">
    <source>
        <dbReference type="Proteomes" id="UP000249623"/>
    </source>
</evidence>
<reference evidence="5 6" key="1">
    <citation type="submission" date="2018-06" db="EMBL/GenBank/DDBJ databases">
        <authorList>
            <consortium name="Pathogen Informatics"/>
            <person name="Doyle S."/>
        </authorList>
    </citation>
    <scope>NUCLEOTIDE SEQUENCE [LARGE SCALE GENOMIC DNA]</scope>
    <source>
        <strain evidence="5 6">NCTC11085</strain>
    </source>
</reference>
<comment type="similarity">
    <text evidence="1">Belongs to the 'phage' integrase family.</text>
</comment>
<evidence type="ECO:0000313" key="5">
    <source>
        <dbReference type="EMBL" id="SQF36414.1"/>
    </source>
</evidence>